<dbReference type="Pfam" id="PF04535">
    <property type="entry name" value="CASP_dom"/>
    <property type="match status" value="1"/>
</dbReference>
<dbReference type="Proteomes" id="UP000325577">
    <property type="component" value="Linkage Group LG2"/>
</dbReference>
<dbReference type="AlphaFoldDB" id="A0A5J5AHL5"/>
<evidence type="ECO:0000313" key="11">
    <source>
        <dbReference type="Proteomes" id="UP000325577"/>
    </source>
</evidence>
<comment type="subunit">
    <text evidence="3 8">Homodimer and heterodimers.</text>
</comment>
<feature type="domain" description="Casparian strip membrane protein" evidence="9">
    <location>
        <begin position="30"/>
        <end position="175"/>
    </location>
</feature>
<dbReference type="PANTHER" id="PTHR36488">
    <property type="entry name" value="CASP-LIKE PROTEIN 1U1"/>
    <property type="match status" value="1"/>
</dbReference>
<protein>
    <recommendedName>
        <fullName evidence="8">CASP-like protein</fullName>
    </recommendedName>
</protein>
<keyword evidence="7 8" id="KW-0472">Membrane</keyword>
<evidence type="ECO:0000259" key="9">
    <source>
        <dbReference type="Pfam" id="PF04535"/>
    </source>
</evidence>
<dbReference type="GO" id="GO:0005886">
    <property type="term" value="C:plasma membrane"/>
    <property type="evidence" value="ECO:0007669"/>
    <property type="project" value="UniProtKB-SubCell"/>
</dbReference>
<evidence type="ECO:0000256" key="1">
    <source>
        <dbReference type="ARBA" id="ARBA00004651"/>
    </source>
</evidence>
<proteinExistence type="inferred from homology"/>
<evidence type="ECO:0000256" key="6">
    <source>
        <dbReference type="ARBA" id="ARBA00022989"/>
    </source>
</evidence>
<dbReference type="EMBL" id="CM018043">
    <property type="protein sequence ID" value="KAA8530070.1"/>
    <property type="molecule type" value="Genomic_DNA"/>
</dbReference>
<keyword evidence="6 8" id="KW-1133">Transmembrane helix</keyword>
<evidence type="ECO:0000256" key="7">
    <source>
        <dbReference type="ARBA" id="ARBA00023136"/>
    </source>
</evidence>
<keyword evidence="5 8" id="KW-0812">Transmembrane</keyword>
<organism evidence="10 11">
    <name type="scientific">Nyssa sinensis</name>
    <dbReference type="NCBI Taxonomy" id="561372"/>
    <lineage>
        <taxon>Eukaryota</taxon>
        <taxon>Viridiplantae</taxon>
        <taxon>Streptophyta</taxon>
        <taxon>Embryophyta</taxon>
        <taxon>Tracheophyta</taxon>
        <taxon>Spermatophyta</taxon>
        <taxon>Magnoliopsida</taxon>
        <taxon>eudicotyledons</taxon>
        <taxon>Gunneridae</taxon>
        <taxon>Pentapetalae</taxon>
        <taxon>asterids</taxon>
        <taxon>Cornales</taxon>
        <taxon>Nyssaceae</taxon>
        <taxon>Nyssa</taxon>
    </lineage>
</organism>
<dbReference type="NCBIfam" id="TIGR01569">
    <property type="entry name" value="A_tha_TIGR01569"/>
    <property type="match status" value="1"/>
</dbReference>
<evidence type="ECO:0000256" key="3">
    <source>
        <dbReference type="ARBA" id="ARBA00011489"/>
    </source>
</evidence>
<dbReference type="InterPro" id="IPR006702">
    <property type="entry name" value="CASP_dom"/>
</dbReference>
<evidence type="ECO:0000256" key="4">
    <source>
        <dbReference type="ARBA" id="ARBA00022475"/>
    </source>
</evidence>
<evidence type="ECO:0000256" key="5">
    <source>
        <dbReference type="ARBA" id="ARBA00022692"/>
    </source>
</evidence>
<comment type="similarity">
    <text evidence="2 8">Belongs to the Casparian strip membrane proteins (CASP) family.</text>
</comment>
<feature type="transmembrane region" description="Helical" evidence="8">
    <location>
        <begin position="158"/>
        <end position="185"/>
    </location>
</feature>
<sequence>MESGMPKEKSFFPLQVKSLAVSMTSPPQRGFYMTQVMLRLLAIVFTSAAISVMITSGQTLTMFGISFSARYSYSSAFRFTVGADVVVCCLSLLSLILLHFLSRPNSNPSNFFYLFLHDMVMTVLMISGCAAATAIGYVGRYGQSQTGWMAICDRLGKFCYRVTLSVVFSYLAFFCCFALTIMSAYKLKSRTQSEANK</sequence>
<evidence type="ECO:0000256" key="8">
    <source>
        <dbReference type="RuleBase" id="RU361233"/>
    </source>
</evidence>
<feature type="transmembrane region" description="Helical" evidence="8">
    <location>
        <begin position="76"/>
        <end position="100"/>
    </location>
</feature>
<reference evidence="10 11" key="1">
    <citation type="submission" date="2019-09" db="EMBL/GenBank/DDBJ databases">
        <title>A chromosome-level genome assembly of the Chinese tupelo Nyssa sinensis.</title>
        <authorList>
            <person name="Yang X."/>
            <person name="Kang M."/>
            <person name="Yang Y."/>
            <person name="Xiong H."/>
            <person name="Wang M."/>
            <person name="Zhang Z."/>
            <person name="Wang Z."/>
            <person name="Wu H."/>
            <person name="Ma T."/>
            <person name="Liu J."/>
            <person name="Xi Z."/>
        </authorList>
    </citation>
    <scope>NUCLEOTIDE SEQUENCE [LARGE SCALE GENOMIC DNA]</scope>
    <source>
        <strain evidence="10">J267</strain>
        <tissue evidence="10">Leaf</tissue>
    </source>
</reference>
<feature type="transmembrane region" description="Helical" evidence="8">
    <location>
        <begin position="112"/>
        <end position="138"/>
    </location>
</feature>
<evidence type="ECO:0000256" key="2">
    <source>
        <dbReference type="ARBA" id="ARBA00007651"/>
    </source>
</evidence>
<dbReference type="PANTHER" id="PTHR36488:SF8">
    <property type="entry name" value="CASP-LIKE PROTEIN 1U1"/>
    <property type="match status" value="1"/>
</dbReference>
<dbReference type="InterPro" id="IPR044173">
    <property type="entry name" value="CASPL"/>
</dbReference>
<name>A0A5J5AHL5_9ASTE</name>
<feature type="transmembrane region" description="Helical" evidence="8">
    <location>
        <begin position="36"/>
        <end position="55"/>
    </location>
</feature>
<comment type="subcellular location">
    <subcellularLocation>
        <location evidence="1 8">Cell membrane</location>
        <topology evidence="1 8">Multi-pass membrane protein</topology>
    </subcellularLocation>
</comment>
<evidence type="ECO:0000313" key="10">
    <source>
        <dbReference type="EMBL" id="KAA8530070.1"/>
    </source>
</evidence>
<dbReference type="OrthoDB" id="992805at2759"/>
<keyword evidence="4 8" id="KW-1003">Cell membrane</keyword>
<accession>A0A5J5AHL5</accession>
<gene>
    <name evidence="10" type="ORF">F0562_004779</name>
</gene>
<dbReference type="InterPro" id="IPR006459">
    <property type="entry name" value="CASP/CASPL"/>
</dbReference>
<keyword evidence="11" id="KW-1185">Reference proteome</keyword>